<evidence type="ECO:0000256" key="1">
    <source>
        <dbReference type="SAM" id="SignalP"/>
    </source>
</evidence>
<dbReference type="InterPro" id="IPR025665">
    <property type="entry name" value="Beta-barrel_OMP_2"/>
</dbReference>
<evidence type="ECO:0000313" key="3">
    <source>
        <dbReference type="EMBL" id="GCC49854.1"/>
    </source>
</evidence>
<dbReference type="Pfam" id="PF13568">
    <property type="entry name" value="OMP_b-brl_2"/>
    <property type="match status" value="1"/>
</dbReference>
<comment type="caution">
    <text evidence="3">The sequence shown here is derived from an EMBL/GenBank/DDBJ whole genome shotgun (WGS) entry which is preliminary data.</text>
</comment>
<dbReference type="RefSeq" id="WP_127120523.1">
    <property type="nucleotide sequence ID" value="NZ_BHXQ01000001.1"/>
</dbReference>
<evidence type="ECO:0000313" key="4">
    <source>
        <dbReference type="Proteomes" id="UP000288227"/>
    </source>
</evidence>
<dbReference type="Proteomes" id="UP000288227">
    <property type="component" value="Unassembled WGS sequence"/>
</dbReference>
<feature type="signal peptide" evidence="1">
    <location>
        <begin position="1"/>
        <end position="25"/>
    </location>
</feature>
<gene>
    <name evidence="3" type="ORF">SanaruYs_00680</name>
</gene>
<accession>A0A401U4G7</accession>
<name>A0A401U4G7_9BACT</name>
<sequence>MNYTKITWLVSLAVLITCTFNQSYAQTSKRAGIKGGLNVSNLYIDQVNDENARIGAHFGFFAQVLSTEVIAIQTELLFSTRGSLATYTGFVDQEIKYNLSYIDLPVLAVIKVGENVEFHAGGYGSYLIDANISYEGDVANGVDQVDRDQLKSYDFGLAAGVGITVGAVQLGMRYNYGLVEIADSDNSRAVLGDAKNSCAQLFVAFSFGGQ</sequence>
<keyword evidence="4" id="KW-1185">Reference proteome</keyword>
<feature type="chain" id="PRO_5019069092" evidence="1">
    <location>
        <begin position="26"/>
        <end position="210"/>
    </location>
</feature>
<feature type="domain" description="Outer membrane protein beta-barrel" evidence="2">
    <location>
        <begin position="25"/>
        <end position="181"/>
    </location>
</feature>
<dbReference type="AlphaFoldDB" id="A0A401U4G7"/>
<evidence type="ECO:0000259" key="2">
    <source>
        <dbReference type="Pfam" id="PF13568"/>
    </source>
</evidence>
<organism evidence="3 4">
    <name type="scientific">Chryseotalea sanaruensis</name>
    <dbReference type="NCBI Taxonomy" id="2482724"/>
    <lineage>
        <taxon>Bacteria</taxon>
        <taxon>Pseudomonadati</taxon>
        <taxon>Bacteroidota</taxon>
        <taxon>Cytophagia</taxon>
        <taxon>Cytophagales</taxon>
        <taxon>Chryseotaleaceae</taxon>
        <taxon>Chryseotalea</taxon>
    </lineage>
</organism>
<proteinExistence type="predicted"/>
<dbReference type="OrthoDB" id="947434at2"/>
<reference evidence="3 4" key="1">
    <citation type="submission" date="2018-11" db="EMBL/GenBank/DDBJ databases">
        <title>Chryseotalea sanarue gen. nov., sp., nov., a member of the family Cytophagaceae, isolated from a brackish lake in Hamamatsu Japan.</title>
        <authorList>
            <person name="Maejima Y."/>
            <person name="Iino T."/>
            <person name="Muraguchi Y."/>
            <person name="Fukuda K."/>
            <person name="Ohkuma M."/>
            <person name="Moriuchi R."/>
            <person name="Dohra H."/>
            <person name="Kimbara K."/>
            <person name="Shintani M."/>
        </authorList>
    </citation>
    <scope>NUCLEOTIDE SEQUENCE [LARGE SCALE GENOMIC DNA]</scope>
    <source>
        <strain evidence="3 4">Ys</strain>
    </source>
</reference>
<keyword evidence="1" id="KW-0732">Signal</keyword>
<dbReference type="EMBL" id="BHXQ01000001">
    <property type="protein sequence ID" value="GCC49854.1"/>
    <property type="molecule type" value="Genomic_DNA"/>
</dbReference>
<protein>
    <submittedName>
        <fullName evidence="3">PorT family protein</fullName>
    </submittedName>
</protein>